<keyword evidence="2" id="KW-0812">Transmembrane</keyword>
<evidence type="ECO:0000313" key="3">
    <source>
        <dbReference type="EMBL" id="DAF42814.1"/>
    </source>
</evidence>
<keyword evidence="1" id="KW-0175">Coiled coil</keyword>
<feature type="transmembrane region" description="Helical" evidence="2">
    <location>
        <begin position="65"/>
        <end position="86"/>
    </location>
</feature>
<feature type="coiled-coil region" evidence="1">
    <location>
        <begin position="5"/>
        <end position="32"/>
    </location>
</feature>
<proteinExistence type="predicted"/>
<protein>
    <submittedName>
        <fullName evidence="3">Uncharacterized protein</fullName>
    </submittedName>
</protein>
<feature type="transmembrane region" description="Helical" evidence="2">
    <location>
        <begin position="44"/>
        <end position="59"/>
    </location>
</feature>
<evidence type="ECO:0000256" key="1">
    <source>
        <dbReference type="SAM" id="Coils"/>
    </source>
</evidence>
<evidence type="ECO:0000256" key="2">
    <source>
        <dbReference type="SAM" id="Phobius"/>
    </source>
</evidence>
<reference evidence="3" key="1">
    <citation type="journal article" date="2021" name="Proc. Natl. Acad. Sci. U.S.A.">
        <title>A Catalog of Tens of Thousands of Viruses from Human Metagenomes Reveals Hidden Associations with Chronic Diseases.</title>
        <authorList>
            <person name="Tisza M.J."/>
            <person name="Buck C.B."/>
        </authorList>
    </citation>
    <scope>NUCLEOTIDE SEQUENCE</scope>
    <source>
        <strain evidence="3">CtHip2</strain>
    </source>
</reference>
<keyword evidence="2" id="KW-0472">Membrane</keyword>
<accession>A0A8S5RVL2</accession>
<name>A0A8S5RVL2_9CAUD</name>
<keyword evidence="2" id="KW-1133">Transmembrane helix</keyword>
<sequence length="147" mass="17958">MTDNHIIHNKELEEIELQLKELSKVYQDEYEENGKYFKPHNPKLILWFFYLPVITILVLKNQFNLISYETSLILFLIVYIFCFLLISKKIKLPIVKKSNFVQDKYNKIKFDLKSKYNLEMDYILIDYKNIEFHLHQKAFARFKKIKK</sequence>
<organism evidence="3">
    <name type="scientific">Siphoviridae sp. ctHip2</name>
    <dbReference type="NCBI Taxonomy" id="2827830"/>
    <lineage>
        <taxon>Viruses</taxon>
        <taxon>Duplodnaviria</taxon>
        <taxon>Heunggongvirae</taxon>
        <taxon>Uroviricota</taxon>
        <taxon>Caudoviricetes</taxon>
    </lineage>
</organism>
<dbReference type="EMBL" id="BK032497">
    <property type="protein sequence ID" value="DAF42814.1"/>
    <property type="molecule type" value="Genomic_DNA"/>
</dbReference>